<evidence type="ECO:0000313" key="3">
    <source>
        <dbReference type="EMBL" id="KAI5394046.1"/>
    </source>
</evidence>
<dbReference type="PANTHER" id="PTHR31569:SF4">
    <property type="entry name" value="SWIM-TYPE DOMAIN-CONTAINING PROTEIN"/>
    <property type="match status" value="1"/>
</dbReference>
<gene>
    <name evidence="3" type="ORF">KIW84_060949</name>
</gene>
<keyword evidence="4" id="KW-1185">Reference proteome</keyword>
<feature type="domain" description="MULE transposase" evidence="2">
    <location>
        <begin position="203"/>
        <end position="299"/>
    </location>
</feature>
<evidence type="ECO:0000313" key="4">
    <source>
        <dbReference type="Proteomes" id="UP001058974"/>
    </source>
</evidence>
<name>A0A9D4W2B6_PEA</name>
<dbReference type="Proteomes" id="UP001058974">
    <property type="component" value="Chromosome 6"/>
</dbReference>
<organism evidence="3 4">
    <name type="scientific">Pisum sativum</name>
    <name type="common">Garden pea</name>
    <name type="synonym">Lathyrus oleraceus</name>
    <dbReference type="NCBI Taxonomy" id="3888"/>
    <lineage>
        <taxon>Eukaryota</taxon>
        <taxon>Viridiplantae</taxon>
        <taxon>Streptophyta</taxon>
        <taxon>Embryophyta</taxon>
        <taxon>Tracheophyta</taxon>
        <taxon>Spermatophyta</taxon>
        <taxon>Magnoliopsida</taxon>
        <taxon>eudicotyledons</taxon>
        <taxon>Gunneridae</taxon>
        <taxon>Pentapetalae</taxon>
        <taxon>rosids</taxon>
        <taxon>fabids</taxon>
        <taxon>Fabales</taxon>
        <taxon>Fabaceae</taxon>
        <taxon>Papilionoideae</taxon>
        <taxon>50 kb inversion clade</taxon>
        <taxon>NPAAA clade</taxon>
        <taxon>Hologalegina</taxon>
        <taxon>IRL clade</taxon>
        <taxon>Fabeae</taxon>
        <taxon>Lathyrus</taxon>
    </lineage>
</organism>
<sequence>MENLPQICVDTSDAFITTERFGTREEVIRWTKEVEIDNKVTVIISRSDTETCKRGRINKSIFGCDKGGKHKSTDSGTQSASKKCGCPFKIRLEGHFFIGRLTTDEKQHVADLTKRHVPPRHILLSLQDRYPENVTRITQVYKHKSVIQKEIRGPRSEIQHLFKLIEDAYYVYSSRKKDDSEVVRDIFWAHPDSVKLLNVFPIVLVMDSTYKTNKYRQPLFEIVGMTSTELTFAVAFAYMESEQTKNFCWVLEKLKELFVKKDLCPQVILTDRDLVLMKAIEIMFPRSINLLCRFHINKNVGAKCKQHVVNDLQKMINTLWMEVVWASDEVEYGQRLHQLEQACVDYNGFINYMKDTWLTPHRHRFVGAWINRVLHLGNTTTNRVESAHWKLKQMLENSIGDMVKCWEAMNNNLRLQLGNIRASFQKSFYEVEHANISPFYGYLRGSVSQAALRRIVEELLRAVYHLGRYALGGIPIPIDVVHVHWRKLTMEVELEVGADDGSEVDMTCAIDELWKRFRSLDVIGKRALKSRVCELAYPTMTPLCPPPEKLKTKGRVKKKGKKPAEYDVYRDPSYHEYVDKASQSSQRQSQPSQTSKKLKLSKKQPQFTFQFPNHIRSYIKDVVNVESDGNCGFRVIASLHGYGEDGWSMVRRELGLEIIDKGNPCMTFFPMTSSHSPNIYIYCTGFVNQNHWVQVNMKKGFPLPPVTLDWKKFRSHTATSWMLGFA</sequence>
<feature type="compositionally biased region" description="Low complexity" evidence="1">
    <location>
        <begin position="582"/>
        <end position="595"/>
    </location>
</feature>
<comment type="caution">
    <text evidence="3">The sequence shown here is derived from an EMBL/GenBank/DDBJ whole genome shotgun (WGS) entry which is preliminary data.</text>
</comment>
<evidence type="ECO:0000259" key="2">
    <source>
        <dbReference type="Pfam" id="PF10551"/>
    </source>
</evidence>
<dbReference type="InterPro" id="IPR052579">
    <property type="entry name" value="Zinc_finger_SWIM"/>
</dbReference>
<accession>A0A9D4W2B6</accession>
<reference evidence="3 4" key="1">
    <citation type="journal article" date="2022" name="Nat. Genet.">
        <title>Improved pea reference genome and pan-genome highlight genomic features and evolutionary characteristics.</title>
        <authorList>
            <person name="Yang T."/>
            <person name="Liu R."/>
            <person name="Luo Y."/>
            <person name="Hu S."/>
            <person name="Wang D."/>
            <person name="Wang C."/>
            <person name="Pandey M.K."/>
            <person name="Ge S."/>
            <person name="Xu Q."/>
            <person name="Li N."/>
            <person name="Li G."/>
            <person name="Huang Y."/>
            <person name="Saxena R.K."/>
            <person name="Ji Y."/>
            <person name="Li M."/>
            <person name="Yan X."/>
            <person name="He Y."/>
            <person name="Liu Y."/>
            <person name="Wang X."/>
            <person name="Xiang C."/>
            <person name="Varshney R.K."/>
            <person name="Ding H."/>
            <person name="Gao S."/>
            <person name="Zong X."/>
        </authorList>
    </citation>
    <scope>NUCLEOTIDE SEQUENCE [LARGE SCALE GENOMIC DNA]</scope>
    <source>
        <strain evidence="3 4">cv. Zhongwan 6</strain>
    </source>
</reference>
<dbReference type="EMBL" id="JAMSHJ010000006">
    <property type="protein sequence ID" value="KAI5394046.1"/>
    <property type="molecule type" value="Genomic_DNA"/>
</dbReference>
<proteinExistence type="predicted"/>
<dbReference type="PANTHER" id="PTHR31569">
    <property type="entry name" value="SWIM-TYPE DOMAIN-CONTAINING PROTEIN"/>
    <property type="match status" value="1"/>
</dbReference>
<dbReference type="Gramene" id="Psat06G0094900-T1">
    <property type="protein sequence ID" value="KAI5394046.1"/>
    <property type="gene ID" value="KIW84_060949"/>
</dbReference>
<protein>
    <recommendedName>
        <fullName evidence="2">MULE transposase domain-containing protein</fullName>
    </recommendedName>
</protein>
<evidence type="ECO:0000256" key="1">
    <source>
        <dbReference type="SAM" id="MobiDB-lite"/>
    </source>
</evidence>
<dbReference type="InterPro" id="IPR018289">
    <property type="entry name" value="MULE_transposase_dom"/>
</dbReference>
<dbReference type="CDD" id="cd22744">
    <property type="entry name" value="OTU"/>
    <property type="match status" value="1"/>
</dbReference>
<feature type="region of interest" description="Disordered" evidence="1">
    <location>
        <begin position="579"/>
        <end position="601"/>
    </location>
</feature>
<dbReference type="Pfam" id="PF10551">
    <property type="entry name" value="MULE"/>
    <property type="match status" value="1"/>
</dbReference>
<dbReference type="AlphaFoldDB" id="A0A9D4W2B6"/>